<keyword evidence="3" id="KW-0418">Kinase</keyword>
<feature type="transmembrane region" description="Helical" evidence="1">
    <location>
        <begin position="86"/>
        <end position="104"/>
    </location>
</feature>
<protein>
    <submittedName>
        <fullName evidence="3">Histidine kinase</fullName>
    </submittedName>
</protein>
<dbReference type="InterPro" id="IPR036890">
    <property type="entry name" value="HATPase_C_sf"/>
</dbReference>
<dbReference type="PANTHER" id="PTHR40448:SF1">
    <property type="entry name" value="TWO-COMPONENT SENSOR HISTIDINE KINASE"/>
    <property type="match status" value="1"/>
</dbReference>
<evidence type="ECO:0000313" key="3">
    <source>
        <dbReference type="EMBL" id="RSU07306.1"/>
    </source>
</evidence>
<dbReference type="EMBL" id="NGJZ01000002">
    <property type="protein sequence ID" value="RSU07306.1"/>
    <property type="molecule type" value="Genomic_DNA"/>
</dbReference>
<evidence type="ECO:0000313" key="4">
    <source>
        <dbReference type="Proteomes" id="UP000288669"/>
    </source>
</evidence>
<name>A0A430AH84_9ENTE</name>
<feature type="transmembrane region" description="Helical" evidence="1">
    <location>
        <begin position="152"/>
        <end position="173"/>
    </location>
</feature>
<dbReference type="GO" id="GO:0042802">
    <property type="term" value="F:identical protein binding"/>
    <property type="evidence" value="ECO:0007669"/>
    <property type="project" value="TreeGrafter"/>
</dbReference>
<dbReference type="AlphaFoldDB" id="A0A430AH84"/>
<keyword evidence="1" id="KW-0812">Transmembrane</keyword>
<keyword evidence="1" id="KW-1133">Transmembrane helix</keyword>
<reference evidence="3 4" key="1">
    <citation type="submission" date="2017-05" db="EMBL/GenBank/DDBJ databases">
        <title>Vagococcus spp. assemblies.</title>
        <authorList>
            <person name="Gulvik C.A."/>
        </authorList>
    </citation>
    <scope>NUCLEOTIDE SEQUENCE [LARGE SCALE GENOMIC DNA]</scope>
    <source>
        <strain evidence="3 4">DSM 24756</strain>
    </source>
</reference>
<accession>A0A430AH84</accession>
<comment type="caution">
    <text evidence="3">The sequence shown here is derived from an EMBL/GenBank/DDBJ whole genome shotgun (WGS) entry which is preliminary data.</text>
</comment>
<sequence length="419" mass="48885">MSEFLMILLAIFLIGLQGLYIAFYLTSFLELKYSRKAFFSICTLLILVSKINVNRGVETLEFRYSIFGIIAMMIINCFYGSISKKIFHYFCIVCLFWFQNKLLVLSQGKDHPDILLLKFILSYSSVTILAILIVAFLYYFRNKHEIGLENKEYVMLSVAPFISILLLMYPFAFSIWEEILFSFAMMGINVMTIFLYNYLTEKTYQLQQQTLLSAQNQHYEEVLKNQQELRILKHDLKNLLLGLRYHIQKGNVEKANLMLEDIAADSVYSYKSYTECWPIDTVLNSKITQMEKEKIKFFLDLKVPADLKVDGIAVDICAILGNALDNALEECIRIDTCLKINIHIYYHERKLVFKITNPTKIQSLNISGKLIKSSKKLNRYGRGINSIKERVKRLHGYSDFSWEADEFKVIIIIPIKYNK</sequence>
<feature type="transmembrane region" description="Helical" evidence="1">
    <location>
        <begin position="6"/>
        <end position="25"/>
    </location>
</feature>
<feature type="transmembrane region" description="Helical" evidence="1">
    <location>
        <begin position="116"/>
        <end position="140"/>
    </location>
</feature>
<organism evidence="3 4">
    <name type="scientific">Vagococcus entomophilus</name>
    <dbReference type="NCBI Taxonomy" id="1160095"/>
    <lineage>
        <taxon>Bacteria</taxon>
        <taxon>Bacillati</taxon>
        <taxon>Bacillota</taxon>
        <taxon>Bacilli</taxon>
        <taxon>Lactobacillales</taxon>
        <taxon>Enterococcaceae</taxon>
        <taxon>Vagococcus</taxon>
    </lineage>
</organism>
<keyword evidence="1" id="KW-0472">Membrane</keyword>
<dbReference type="SUPFAM" id="SSF55874">
    <property type="entry name" value="ATPase domain of HSP90 chaperone/DNA topoisomerase II/histidine kinase"/>
    <property type="match status" value="1"/>
</dbReference>
<keyword evidence="4" id="KW-1185">Reference proteome</keyword>
<gene>
    <name evidence="3" type="ORF">CBF30_08630</name>
</gene>
<keyword evidence="3" id="KW-0808">Transferase</keyword>
<evidence type="ECO:0000259" key="2">
    <source>
        <dbReference type="Pfam" id="PF14501"/>
    </source>
</evidence>
<dbReference type="InterPro" id="IPR032834">
    <property type="entry name" value="NatK-like_C"/>
</dbReference>
<evidence type="ECO:0000256" key="1">
    <source>
        <dbReference type="SAM" id="Phobius"/>
    </source>
</evidence>
<dbReference type="GO" id="GO:0016301">
    <property type="term" value="F:kinase activity"/>
    <property type="evidence" value="ECO:0007669"/>
    <property type="project" value="UniProtKB-KW"/>
</dbReference>
<dbReference type="Gene3D" id="3.30.565.10">
    <property type="entry name" value="Histidine kinase-like ATPase, C-terminal domain"/>
    <property type="match status" value="1"/>
</dbReference>
<dbReference type="PANTHER" id="PTHR40448">
    <property type="entry name" value="TWO-COMPONENT SENSOR HISTIDINE KINASE"/>
    <property type="match status" value="1"/>
</dbReference>
<dbReference type="Pfam" id="PF14501">
    <property type="entry name" value="HATPase_c_5"/>
    <property type="match status" value="1"/>
</dbReference>
<dbReference type="Proteomes" id="UP000288669">
    <property type="component" value="Unassembled WGS sequence"/>
</dbReference>
<feature type="transmembrane region" description="Helical" evidence="1">
    <location>
        <begin position="179"/>
        <end position="199"/>
    </location>
</feature>
<feature type="transmembrane region" description="Helical" evidence="1">
    <location>
        <begin position="62"/>
        <end position="79"/>
    </location>
</feature>
<proteinExistence type="predicted"/>
<feature type="domain" description="Sensor histidine kinase NatK-like C-terminal" evidence="2">
    <location>
        <begin position="314"/>
        <end position="414"/>
    </location>
</feature>